<dbReference type="EMBL" id="FMZA01000025">
    <property type="protein sequence ID" value="SDC98260.1"/>
    <property type="molecule type" value="Genomic_DNA"/>
</dbReference>
<name>A0A1G6R0R2_9BACL</name>
<keyword evidence="2" id="KW-1185">Reference proteome</keyword>
<reference evidence="1 2" key="1">
    <citation type="submission" date="2016-10" db="EMBL/GenBank/DDBJ databases">
        <authorList>
            <person name="de Groot N.N."/>
        </authorList>
    </citation>
    <scope>NUCLEOTIDE SEQUENCE [LARGE SCALE GENOMIC DNA]</scope>
    <source>
        <strain evidence="1 2">DSM 45514</strain>
    </source>
</reference>
<dbReference type="Proteomes" id="UP000199387">
    <property type="component" value="Unassembled WGS sequence"/>
</dbReference>
<protein>
    <submittedName>
        <fullName evidence="1">Uncharacterized protein</fullName>
    </submittedName>
</protein>
<dbReference type="STRING" id="1236220.SAMN04488112_12528"/>
<dbReference type="AlphaFoldDB" id="A0A1G6R0R2"/>
<accession>A0A1G6R0R2</accession>
<proteinExistence type="predicted"/>
<dbReference type="RefSeq" id="WP_281220694.1">
    <property type="nucleotide sequence ID" value="NZ_FMZA01000025.1"/>
</dbReference>
<evidence type="ECO:0000313" key="2">
    <source>
        <dbReference type="Proteomes" id="UP000199387"/>
    </source>
</evidence>
<evidence type="ECO:0000313" key="1">
    <source>
        <dbReference type="EMBL" id="SDC98260.1"/>
    </source>
</evidence>
<organism evidence="1 2">
    <name type="scientific">Melghirimyces thermohalophilus</name>
    <dbReference type="NCBI Taxonomy" id="1236220"/>
    <lineage>
        <taxon>Bacteria</taxon>
        <taxon>Bacillati</taxon>
        <taxon>Bacillota</taxon>
        <taxon>Bacilli</taxon>
        <taxon>Bacillales</taxon>
        <taxon>Thermoactinomycetaceae</taxon>
        <taxon>Melghirimyces</taxon>
    </lineage>
</organism>
<sequence length="44" mass="5346">MKDDTCYHCEHQVESIHPITFFQQERKELLCDDGYAEWLESIKE</sequence>
<gene>
    <name evidence="1" type="ORF">SAMN04488112_12528</name>
</gene>